<sequence>MARILTTARSFAVCPAAQQILTAAGHQLEIMTPSRPYTAQELLPLVADFDAMIVGLDQIDEQVINAGAPSLKVIARNGVGYDKVDLIAAGKNNVIVTITPGANSISVCELAFSFITGLSRKIHLMDHNVRTGSWSRVPGVEIDGKTIGVLGTGAIGYELIKRCRAFGMRVLAYDLKPNQELIDNYQVEYTDDLDRIYRESNYISLHLPATDSTRNMINREAIEKMQKGTFIINTARGELIDEDALYDALDRGHLGGAGLDAFKDEPMTDQRFFKLNNVILTPHTGAFTSEASENSLIIAAQEVLRVLSEELPHYAVK</sequence>
<evidence type="ECO:0000259" key="6">
    <source>
        <dbReference type="Pfam" id="PF02826"/>
    </source>
</evidence>
<proteinExistence type="inferred from homology"/>
<dbReference type="GO" id="GO:0005829">
    <property type="term" value="C:cytosol"/>
    <property type="evidence" value="ECO:0007669"/>
    <property type="project" value="TreeGrafter"/>
</dbReference>
<evidence type="ECO:0000256" key="2">
    <source>
        <dbReference type="ARBA" id="ARBA00023002"/>
    </source>
</evidence>
<keyword evidence="2 4" id="KW-0560">Oxidoreductase</keyword>
<protein>
    <submittedName>
        <fullName evidence="7">Hydroxyacid dehydrogenase</fullName>
    </submittedName>
</protein>
<dbReference type="PROSITE" id="PS00065">
    <property type="entry name" value="D_2_HYDROXYACID_DH_1"/>
    <property type="match status" value="1"/>
</dbReference>
<accession>A0A2C6DA89</accession>
<dbReference type="InterPro" id="IPR029752">
    <property type="entry name" value="D-isomer_DH_CS1"/>
</dbReference>
<evidence type="ECO:0000256" key="3">
    <source>
        <dbReference type="ARBA" id="ARBA00023027"/>
    </source>
</evidence>
<dbReference type="InterPro" id="IPR050223">
    <property type="entry name" value="D-isomer_2-hydroxyacid_DH"/>
</dbReference>
<evidence type="ECO:0000259" key="5">
    <source>
        <dbReference type="Pfam" id="PF00389"/>
    </source>
</evidence>
<organism evidence="7 8">
    <name type="scientific">Budvicia aquatica</name>
    <dbReference type="NCBI Taxonomy" id="82979"/>
    <lineage>
        <taxon>Bacteria</taxon>
        <taxon>Pseudomonadati</taxon>
        <taxon>Pseudomonadota</taxon>
        <taxon>Gammaproteobacteria</taxon>
        <taxon>Enterobacterales</taxon>
        <taxon>Budviciaceae</taxon>
        <taxon>Budvicia</taxon>
    </lineage>
</organism>
<dbReference type="SUPFAM" id="SSF51735">
    <property type="entry name" value="NAD(P)-binding Rossmann-fold domains"/>
    <property type="match status" value="1"/>
</dbReference>
<dbReference type="OrthoDB" id="9805416at2"/>
<dbReference type="SUPFAM" id="SSF52283">
    <property type="entry name" value="Formate/glycerate dehydrogenase catalytic domain-like"/>
    <property type="match status" value="1"/>
</dbReference>
<dbReference type="FunFam" id="3.40.50.720:FF:000203">
    <property type="entry name" value="D-3-phosphoglycerate dehydrogenase (SerA)"/>
    <property type="match status" value="1"/>
</dbReference>
<dbReference type="PANTHER" id="PTHR10996:SF283">
    <property type="entry name" value="GLYOXYLATE_HYDROXYPYRUVATE REDUCTASE B"/>
    <property type="match status" value="1"/>
</dbReference>
<dbReference type="PROSITE" id="PS00671">
    <property type="entry name" value="D_2_HYDROXYACID_DH_3"/>
    <property type="match status" value="1"/>
</dbReference>
<dbReference type="Gene3D" id="3.40.50.720">
    <property type="entry name" value="NAD(P)-binding Rossmann-like Domain"/>
    <property type="match status" value="2"/>
</dbReference>
<keyword evidence="8" id="KW-1185">Reference proteome</keyword>
<dbReference type="Proteomes" id="UP000224974">
    <property type="component" value="Unassembled WGS sequence"/>
</dbReference>
<dbReference type="InterPro" id="IPR006140">
    <property type="entry name" value="D-isomer_DH_NAD-bd"/>
</dbReference>
<dbReference type="InterPro" id="IPR029753">
    <property type="entry name" value="D-isomer_DH_CS"/>
</dbReference>
<dbReference type="Pfam" id="PF00389">
    <property type="entry name" value="2-Hacid_dh"/>
    <property type="match status" value="1"/>
</dbReference>
<evidence type="ECO:0000256" key="4">
    <source>
        <dbReference type="RuleBase" id="RU003719"/>
    </source>
</evidence>
<dbReference type="GO" id="GO:0016618">
    <property type="term" value="F:hydroxypyruvate reductase [NAD(P)H] activity"/>
    <property type="evidence" value="ECO:0007669"/>
    <property type="project" value="TreeGrafter"/>
</dbReference>
<feature type="domain" description="D-isomer specific 2-hydroxyacid dehydrogenase NAD-binding" evidence="6">
    <location>
        <begin position="113"/>
        <end position="285"/>
    </location>
</feature>
<comment type="similarity">
    <text evidence="1 4">Belongs to the D-isomer specific 2-hydroxyacid dehydrogenase family.</text>
</comment>
<evidence type="ECO:0000313" key="7">
    <source>
        <dbReference type="EMBL" id="PHI28106.1"/>
    </source>
</evidence>
<dbReference type="STRING" id="1111728.GCA_000427805_02601"/>
<dbReference type="InterPro" id="IPR036291">
    <property type="entry name" value="NAD(P)-bd_dom_sf"/>
</dbReference>
<reference evidence="8" key="1">
    <citation type="submission" date="2017-09" db="EMBL/GenBank/DDBJ databases">
        <title>FDA dAtabase for Regulatory Grade micrObial Sequences (FDA-ARGOS): Supporting development and validation of Infectious Disease Dx tests.</title>
        <authorList>
            <person name="Minogue T."/>
            <person name="Wolcott M."/>
            <person name="Wasieloski L."/>
            <person name="Aguilar W."/>
            <person name="Moore D."/>
            <person name="Tallon L."/>
            <person name="Sadzewicz L."/>
            <person name="Ott S."/>
            <person name="Zhao X."/>
            <person name="Nagaraj S."/>
            <person name="Vavikolanu K."/>
            <person name="Aluvathingal J."/>
            <person name="Nadendla S."/>
            <person name="Sichtig H."/>
        </authorList>
    </citation>
    <scope>NUCLEOTIDE SEQUENCE [LARGE SCALE GENOMIC DNA]</scope>
    <source>
        <strain evidence="8">FDAARGOS_387</strain>
    </source>
</reference>
<dbReference type="AlphaFoldDB" id="A0A2C6DA89"/>
<dbReference type="Pfam" id="PF02826">
    <property type="entry name" value="2-Hacid_dh_C"/>
    <property type="match status" value="1"/>
</dbReference>
<keyword evidence="3" id="KW-0520">NAD</keyword>
<dbReference type="PANTHER" id="PTHR10996">
    <property type="entry name" value="2-HYDROXYACID DEHYDROGENASE-RELATED"/>
    <property type="match status" value="1"/>
</dbReference>
<evidence type="ECO:0000313" key="8">
    <source>
        <dbReference type="Proteomes" id="UP000224974"/>
    </source>
</evidence>
<comment type="caution">
    <text evidence="7">The sequence shown here is derived from an EMBL/GenBank/DDBJ whole genome shotgun (WGS) entry which is preliminary data.</text>
</comment>
<evidence type="ECO:0000256" key="1">
    <source>
        <dbReference type="ARBA" id="ARBA00005854"/>
    </source>
</evidence>
<gene>
    <name evidence="7" type="ORF">CRN84_01475</name>
</gene>
<dbReference type="RefSeq" id="WP_029093307.1">
    <property type="nucleotide sequence ID" value="NZ_PDDX01000001.1"/>
</dbReference>
<dbReference type="GO" id="GO:0030267">
    <property type="term" value="F:glyoxylate reductase (NADPH) activity"/>
    <property type="evidence" value="ECO:0007669"/>
    <property type="project" value="TreeGrafter"/>
</dbReference>
<name>A0A2C6DA89_9GAMM</name>
<dbReference type="EMBL" id="PDDX01000001">
    <property type="protein sequence ID" value="PHI28106.1"/>
    <property type="molecule type" value="Genomic_DNA"/>
</dbReference>
<dbReference type="GO" id="GO:0051287">
    <property type="term" value="F:NAD binding"/>
    <property type="evidence" value="ECO:0007669"/>
    <property type="project" value="InterPro"/>
</dbReference>
<dbReference type="CDD" id="cd12172">
    <property type="entry name" value="PGDH_like_2"/>
    <property type="match status" value="1"/>
</dbReference>
<dbReference type="InterPro" id="IPR006139">
    <property type="entry name" value="D-isomer_2_OHA_DH_cat_dom"/>
</dbReference>
<feature type="domain" description="D-isomer specific 2-hydroxyacid dehydrogenase catalytic" evidence="5">
    <location>
        <begin position="12"/>
        <end position="316"/>
    </location>
</feature>